<dbReference type="EMBL" id="OZ021738">
    <property type="protein sequence ID" value="CAK9321064.1"/>
    <property type="molecule type" value="Genomic_DNA"/>
</dbReference>
<sequence>MDLVSIKKLEAPMASLIYSGFRLVETRAATNGMRIEKSPSRLCLVGVRPTFELNYQIGNS</sequence>
<name>A0ABP0YKN6_9ROSI</name>
<reference evidence="1 2" key="1">
    <citation type="submission" date="2024-03" db="EMBL/GenBank/DDBJ databases">
        <authorList>
            <person name="Gkanogiannis A."/>
            <person name="Becerra Lopez-Lavalle L."/>
        </authorList>
    </citation>
    <scope>NUCLEOTIDE SEQUENCE [LARGE SCALE GENOMIC DNA]</scope>
</reference>
<organism evidence="1 2">
    <name type="scientific">Citrullus colocynthis</name>
    <name type="common">colocynth</name>
    <dbReference type="NCBI Taxonomy" id="252529"/>
    <lineage>
        <taxon>Eukaryota</taxon>
        <taxon>Viridiplantae</taxon>
        <taxon>Streptophyta</taxon>
        <taxon>Embryophyta</taxon>
        <taxon>Tracheophyta</taxon>
        <taxon>Spermatophyta</taxon>
        <taxon>Magnoliopsida</taxon>
        <taxon>eudicotyledons</taxon>
        <taxon>Gunneridae</taxon>
        <taxon>Pentapetalae</taxon>
        <taxon>rosids</taxon>
        <taxon>fabids</taxon>
        <taxon>Cucurbitales</taxon>
        <taxon>Cucurbitaceae</taxon>
        <taxon>Benincaseae</taxon>
        <taxon>Citrullus</taxon>
    </lineage>
</organism>
<gene>
    <name evidence="1" type="ORF">CITCOLO1_LOCUS13128</name>
</gene>
<evidence type="ECO:0000313" key="2">
    <source>
        <dbReference type="Proteomes" id="UP001642487"/>
    </source>
</evidence>
<accession>A0ABP0YKN6</accession>
<proteinExistence type="predicted"/>
<keyword evidence="2" id="KW-1185">Reference proteome</keyword>
<evidence type="ECO:0000313" key="1">
    <source>
        <dbReference type="EMBL" id="CAK9321064.1"/>
    </source>
</evidence>
<protein>
    <submittedName>
        <fullName evidence="1">Uncharacterized protein</fullName>
    </submittedName>
</protein>
<dbReference type="Proteomes" id="UP001642487">
    <property type="component" value="Chromosome 4"/>
</dbReference>